<dbReference type="InterPro" id="IPR029063">
    <property type="entry name" value="SAM-dependent_MTases_sf"/>
</dbReference>
<dbReference type="CDD" id="cd02440">
    <property type="entry name" value="AdoMet_MTases"/>
    <property type="match status" value="1"/>
</dbReference>
<keyword evidence="3" id="KW-1185">Reference proteome</keyword>
<dbReference type="GO" id="GO:0008168">
    <property type="term" value="F:methyltransferase activity"/>
    <property type="evidence" value="ECO:0007669"/>
    <property type="project" value="TreeGrafter"/>
</dbReference>
<dbReference type="OrthoDB" id="2013972at2759"/>
<evidence type="ECO:0000313" key="2">
    <source>
        <dbReference type="EMBL" id="KAF7732335.1"/>
    </source>
</evidence>
<gene>
    <name evidence="2" type="ORF">EC973_005231</name>
</gene>
<dbReference type="Proteomes" id="UP000605846">
    <property type="component" value="Unassembled WGS sequence"/>
</dbReference>
<accession>A0A8H7EVH4</accession>
<comment type="caution">
    <text evidence="2">The sequence shown here is derived from an EMBL/GenBank/DDBJ whole genome shotgun (WGS) entry which is preliminary data.</text>
</comment>
<name>A0A8H7EVH4_9FUNG</name>
<organism evidence="2 3">
    <name type="scientific">Apophysomyces ossiformis</name>
    <dbReference type="NCBI Taxonomy" id="679940"/>
    <lineage>
        <taxon>Eukaryota</taxon>
        <taxon>Fungi</taxon>
        <taxon>Fungi incertae sedis</taxon>
        <taxon>Mucoromycota</taxon>
        <taxon>Mucoromycotina</taxon>
        <taxon>Mucoromycetes</taxon>
        <taxon>Mucorales</taxon>
        <taxon>Mucorineae</taxon>
        <taxon>Mucoraceae</taxon>
        <taxon>Apophysomyces</taxon>
    </lineage>
</organism>
<dbReference type="Pfam" id="PF13649">
    <property type="entry name" value="Methyltransf_25"/>
    <property type="match status" value="1"/>
</dbReference>
<evidence type="ECO:0000259" key="1">
    <source>
        <dbReference type="Pfam" id="PF13649"/>
    </source>
</evidence>
<feature type="domain" description="Methyltransferase" evidence="1">
    <location>
        <begin position="73"/>
        <end position="164"/>
    </location>
</feature>
<proteinExistence type="predicted"/>
<dbReference type="SUPFAM" id="SSF53335">
    <property type="entry name" value="S-adenosyl-L-methionine-dependent methyltransferases"/>
    <property type="match status" value="1"/>
</dbReference>
<dbReference type="InterPro" id="IPR041698">
    <property type="entry name" value="Methyltransf_25"/>
</dbReference>
<dbReference type="PANTHER" id="PTHR43591">
    <property type="entry name" value="METHYLTRANSFERASE"/>
    <property type="match status" value="1"/>
</dbReference>
<dbReference type="Gene3D" id="3.40.50.150">
    <property type="entry name" value="Vaccinia Virus protein VP39"/>
    <property type="match status" value="1"/>
</dbReference>
<dbReference type="AlphaFoldDB" id="A0A8H7EVH4"/>
<dbReference type="PANTHER" id="PTHR43591:SF24">
    <property type="entry name" value="2-METHOXY-6-POLYPRENYL-1,4-BENZOQUINOL METHYLASE, MITOCHONDRIAL"/>
    <property type="match status" value="1"/>
</dbReference>
<dbReference type="EMBL" id="JABAYA010000003">
    <property type="protein sequence ID" value="KAF7732335.1"/>
    <property type="molecule type" value="Genomic_DNA"/>
</dbReference>
<sequence length="286" mass="33247">MPSTASSSSPSLALHPLPRRPSAIDLVNARRKQSVARSQEDLKEFDRLQRQHYLLKSVRKSNLWAPITPGSVVVDVGSGNGVWAFDMANQFSHLQIIGLDIQPPLEQQGTPKNLSYLEADIHQTWPLADNSVDLIFQRNMGPIIHKHQWSHVFNEMFRVLKPGGYIELLESDLWHHNPGPVLQEFDKYFRDYCTELEFDFAFTESLGSQIQDHGFKAIEQREIDIPQFGFINKETQKAFLRNKKSFYLSKWEITSEEYDTAVQQVLEEFEEYHGFQRFHCWIARKP</sequence>
<reference evidence="2" key="1">
    <citation type="submission" date="2020-01" db="EMBL/GenBank/DDBJ databases">
        <title>Genome Sequencing of Three Apophysomyces-Like Fungal Strains Confirms a Novel Fungal Genus in the Mucoromycota with divergent Burkholderia-like Endosymbiotic Bacteria.</title>
        <authorList>
            <person name="Stajich J.E."/>
            <person name="Macias A.M."/>
            <person name="Carter-House D."/>
            <person name="Lovett B."/>
            <person name="Kasson L.R."/>
            <person name="Berry K."/>
            <person name="Grigoriev I."/>
            <person name="Chang Y."/>
            <person name="Spatafora J."/>
            <person name="Kasson M.T."/>
        </authorList>
    </citation>
    <scope>NUCLEOTIDE SEQUENCE</scope>
    <source>
        <strain evidence="2">NRRL A-21654</strain>
    </source>
</reference>
<protein>
    <recommendedName>
        <fullName evidence="1">Methyltransferase domain-containing protein</fullName>
    </recommendedName>
</protein>
<evidence type="ECO:0000313" key="3">
    <source>
        <dbReference type="Proteomes" id="UP000605846"/>
    </source>
</evidence>